<dbReference type="EMBL" id="CP159253">
    <property type="protein sequence ID" value="XCG49539.1"/>
    <property type="molecule type" value="Genomic_DNA"/>
</dbReference>
<gene>
    <name evidence="2" type="ORF">ABVK50_02595</name>
</gene>
<evidence type="ECO:0000313" key="2">
    <source>
        <dbReference type="EMBL" id="XCG49539.1"/>
    </source>
</evidence>
<reference evidence="2" key="1">
    <citation type="submission" date="2024-06" db="EMBL/GenBank/DDBJ databases">
        <title>Mesorhizobium karijinii sp. nov., a symbiont of the iconic Swainsona formosa from arid Australia.</title>
        <authorList>
            <person name="Hill Y.J."/>
            <person name="Watkin E.L.J."/>
            <person name="O'Hara G.W."/>
            <person name="Terpolilli J."/>
            <person name="Tye M.L."/>
            <person name="Kohlmeier M.G."/>
        </authorList>
    </citation>
    <scope>NUCLEOTIDE SEQUENCE</scope>
    <source>
        <strain evidence="2">WSM2240</strain>
    </source>
</reference>
<organism evidence="2">
    <name type="scientific">Mesorhizobium sp. WSM2240</name>
    <dbReference type="NCBI Taxonomy" id="3228851"/>
    <lineage>
        <taxon>Bacteria</taxon>
        <taxon>Pseudomonadati</taxon>
        <taxon>Pseudomonadota</taxon>
        <taxon>Alphaproteobacteria</taxon>
        <taxon>Hyphomicrobiales</taxon>
        <taxon>Phyllobacteriaceae</taxon>
        <taxon>Mesorhizobium</taxon>
    </lineage>
</organism>
<protein>
    <submittedName>
        <fullName evidence="2">DUF4145 domain-containing protein</fullName>
    </submittedName>
</protein>
<proteinExistence type="predicted"/>
<accession>A0AAU8CRW5</accession>
<dbReference type="RefSeq" id="WP_353642928.1">
    <property type="nucleotide sequence ID" value="NZ_CP159253.1"/>
</dbReference>
<dbReference type="Pfam" id="PF13643">
    <property type="entry name" value="DUF4145"/>
    <property type="match status" value="1"/>
</dbReference>
<dbReference type="AlphaFoldDB" id="A0AAU8CRW5"/>
<sequence>MMEENSKLERETVREITAYYRKLASGLLFTEKGDKYPDFHLVNLSLSQCRECSQFAIWLHTRMLWRPTFEAPLPSEDMPELVRKDYLEAAEVFPHSAKAAAALLRLAIQHLCMELGEDGKNINEDIAVLVRKGLDPQVQKALDIVRVTGNNAVHPGTMSEDDVRATAEKLFNLVNIICEYMITRPKHIDELFVGLPPGALEQIKRRDGGRRQGKRWRLDLVRRSPVSSATTPPAGYLLSGFLNHVGASLRRWASLFRCPECPGSVLA</sequence>
<name>A0AAU8CRW5_9HYPH</name>
<evidence type="ECO:0000259" key="1">
    <source>
        <dbReference type="Pfam" id="PF13643"/>
    </source>
</evidence>
<feature type="domain" description="DUF4145" evidence="1">
    <location>
        <begin position="88"/>
        <end position="167"/>
    </location>
</feature>
<dbReference type="InterPro" id="IPR025285">
    <property type="entry name" value="DUF4145"/>
</dbReference>